<keyword evidence="6" id="KW-1185">Reference proteome</keyword>
<sequence>MLPHVHRHPVAAATLRRLELASSPLAAACLAEMERRCPWFTRLPADQRAGVSLVTQTGVANFVAWLREPDRTTPLTAEAFRIAPRDLARRISLRQTVELVRIAADVFEEHLPPLADGTDERHELTEAVLRFGREIAFAAATVYAGAAESRGAWDARLEALVVDAVLRGDSDGALVSRAAALGWDPAAPVHCLVGAAPGAGPESPQLIVELRRVAARLGHDVLVGVQGRRLVVLLHLRGRPARRVTDRLAERPGPGDRPAGAVPPAGRGERTAGTGTATAHVLAEVAAHFGPGPVVSGPSSTDLATAGAAVAEALAGLAAAPGHPDAPRPVDAADLLPERALHGDPAARRRLAEDVLAPLHDAGGELLRTLAAYLEGGASLEGCARTLYVHPNTVRYRLRRIGELVGRSPTDPREAFVLRAALVADRTARAGGGPAVAAHTPLTPLDPGGAHDHEADDARVPVGGALS</sequence>
<name>A0ABU8TAF8_9PSEU</name>
<evidence type="ECO:0000256" key="2">
    <source>
        <dbReference type="SAM" id="MobiDB-lite"/>
    </source>
</evidence>
<comment type="caution">
    <text evidence="5">The sequence shown here is derived from an EMBL/GenBank/DDBJ whole genome shotgun (WGS) entry which is preliminary data.</text>
</comment>
<dbReference type="PANTHER" id="PTHR33744">
    <property type="entry name" value="CARBOHYDRATE DIACID REGULATOR"/>
    <property type="match status" value="1"/>
</dbReference>
<gene>
    <name evidence="5" type="ORF">WJX68_18355</name>
</gene>
<accession>A0ABU8TAF8</accession>
<evidence type="ECO:0000259" key="3">
    <source>
        <dbReference type="Pfam" id="PF13556"/>
    </source>
</evidence>
<dbReference type="InterPro" id="IPR025736">
    <property type="entry name" value="PucR_C-HTH_dom"/>
</dbReference>
<comment type="similarity">
    <text evidence="1">Belongs to the CdaR family.</text>
</comment>
<evidence type="ECO:0000313" key="5">
    <source>
        <dbReference type="EMBL" id="MEJ8280909.1"/>
    </source>
</evidence>
<dbReference type="Proteomes" id="UP001364211">
    <property type="component" value="Unassembled WGS sequence"/>
</dbReference>
<feature type="region of interest" description="Disordered" evidence="2">
    <location>
        <begin position="431"/>
        <end position="467"/>
    </location>
</feature>
<dbReference type="Pfam" id="PF17853">
    <property type="entry name" value="GGDEF_2"/>
    <property type="match status" value="1"/>
</dbReference>
<proteinExistence type="inferred from homology"/>
<evidence type="ECO:0000259" key="4">
    <source>
        <dbReference type="Pfam" id="PF17853"/>
    </source>
</evidence>
<feature type="compositionally biased region" description="Basic and acidic residues" evidence="2">
    <location>
        <begin position="244"/>
        <end position="254"/>
    </location>
</feature>
<dbReference type="InterPro" id="IPR041522">
    <property type="entry name" value="CdaR_GGDEF"/>
</dbReference>
<dbReference type="RefSeq" id="WP_340292587.1">
    <property type="nucleotide sequence ID" value="NZ_JBBJUP010000015.1"/>
</dbReference>
<protein>
    <submittedName>
        <fullName evidence="5">Helix-turn-helix domain-containing protein</fullName>
    </submittedName>
</protein>
<feature type="domain" description="CdaR GGDEF-like" evidence="4">
    <location>
        <begin position="168"/>
        <end position="318"/>
    </location>
</feature>
<dbReference type="Gene3D" id="1.10.10.2840">
    <property type="entry name" value="PucR C-terminal helix-turn-helix domain"/>
    <property type="match status" value="1"/>
</dbReference>
<dbReference type="InterPro" id="IPR051448">
    <property type="entry name" value="CdaR-like_regulators"/>
</dbReference>
<feature type="region of interest" description="Disordered" evidence="2">
    <location>
        <begin position="244"/>
        <end position="275"/>
    </location>
</feature>
<evidence type="ECO:0000313" key="6">
    <source>
        <dbReference type="Proteomes" id="UP001364211"/>
    </source>
</evidence>
<dbReference type="Pfam" id="PF13556">
    <property type="entry name" value="HTH_30"/>
    <property type="match status" value="1"/>
</dbReference>
<organism evidence="5 6">
    <name type="scientific">Pseudonocardia spirodelae</name>
    <dbReference type="NCBI Taxonomy" id="3133431"/>
    <lineage>
        <taxon>Bacteria</taxon>
        <taxon>Bacillati</taxon>
        <taxon>Actinomycetota</taxon>
        <taxon>Actinomycetes</taxon>
        <taxon>Pseudonocardiales</taxon>
        <taxon>Pseudonocardiaceae</taxon>
        <taxon>Pseudonocardia</taxon>
    </lineage>
</organism>
<dbReference type="EMBL" id="JBBJUP010000015">
    <property type="protein sequence ID" value="MEJ8280909.1"/>
    <property type="molecule type" value="Genomic_DNA"/>
</dbReference>
<evidence type="ECO:0000256" key="1">
    <source>
        <dbReference type="ARBA" id="ARBA00006754"/>
    </source>
</evidence>
<dbReference type="PANTHER" id="PTHR33744:SF7">
    <property type="entry name" value="PUCR FAMILY TRANSCRIPTIONAL REGULATOR"/>
    <property type="match status" value="1"/>
</dbReference>
<feature type="compositionally biased region" description="Basic and acidic residues" evidence="2">
    <location>
        <begin position="449"/>
        <end position="459"/>
    </location>
</feature>
<dbReference type="InterPro" id="IPR042070">
    <property type="entry name" value="PucR_C-HTH_sf"/>
</dbReference>
<feature type="domain" description="PucR C-terminal helix-turn-helix" evidence="3">
    <location>
        <begin position="366"/>
        <end position="423"/>
    </location>
</feature>
<reference evidence="5 6" key="1">
    <citation type="submission" date="2024-03" db="EMBL/GenBank/DDBJ databases">
        <title>Draft genome sequence of Pseudonocardia sp. DW16-2.</title>
        <authorList>
            <person name="Duangmal K."/>
        </authorList>
    </citation>
    <scope>NUCLEOTIDE SEQUENCE [LARGE SCALE GENOMIC DNA]</scope>
    <source>
        <strain evidence="5 6">DW16-2</strain>
    </source>
</reference>